<feature type="compositionally biased region" description="Basic and acidic residues" evidence="7">
    <location>
        <begin position="883"/>
        <end position="893"/>
    </location>
</feature>
<keyword evidence="4" id="KW-0788">Thiol protease</keyword>
<comment type="similarity">
    <text evidence="1">Belongs to the peptidase C2 family.</text>
</comment>
<evidence type="ECO:0000256" key="5">
    <source>
        <dbReference type="PIRSR" id="PIRSR622684-1"/>
    </source>
</evidence>
<feature type="region of interest" description="Disordered" evidence="7">
    <location>
        <begin position="877"/>
        <end position="898"/>
    </location>
</feature>
<feature type="region of interest" description="Disordered" evidence="7">
    <location>
        <begin position="1039"/>
        <end position="1058"/>
    </location>
</feature>
<evidence type="ECO:0000256" key="2">
    <source>
        <dbReference type="ARBA" id="ARBA00022670"/>
    </source>
</evidence>
<name>A0A8J5XEC7_DIALT</name>
<dbReference type="PANTHER" id="PTHR10183">
    <property type="entry name" value="CALPAIN"/>
    <property type="match status" value="1"/>
</dbReference>
<feature type="domain" description="Calpain catalytic" evidence="8">
    <location>
        <begin position="512"/>
        <end position="606"/>
    </location>
</feature>
<dbReference type="OrthoDB" id="2333074at2759"/>
<comment type="caution">
    <text evidence="9">The sequence shown here is derived from an EMBL/GenBank/DDBJ whole genome shotgun (WGS) entry which is preliminary data.</text>
</comment>
<dbReference type="Proteomes" id="UP000751190">
    <property type="component" value="Unassembled WGS sequence"/>
</dbReference>
<dbReference type="GO" id="GO:0004198">
    <property type="term" value="F:calcium-dependent cysteine-type endopeptidase activity"/>
    <property type="evidence" value="ECO:0007669"/>
    <property type="project" value="InterPro"/>
</dbReference>
<evidence type="ECO:0000313" key="9">
    <source>
        <dbReference type="EMBL" id="KAG8461235.1"/>
    </source>
</evidence>
<dbReference type="PROSITE" id="PS50203">
    <property type="entry name" value="CALPAIN_CAT"/>
    <property type="match status" value="1"/>
</dbReference>
<evidence type="ECO:0000313" key="10">
    <source>
        <dbReference type="Proteomes" id="UP000751190"/>
    </source>
</evidence>
<accession>A0A8J5XEC7</accession>
<dbReference type="EMBL" id="JAGTXO010000027">
    <property type="protein sequence ID" value="KAG8461235.1"/>
    <property type="molecule type" value="Genomic_DNA"/>
</dbReference>
<keyword evidence="10" id="KW-1185">Reference proteome</keyword>
<keyword evidence="3" id="KW-0378">Hydrolase</keyword>
<dbReference type="Pfam" id="PF00648">
    <property type="entry name" value="Peptidase_C2"/>
    <property type="match status" value="1"/>
</dbReference>
<reference evidence="9" key="1">
    <citation type="submission" date="2021-05" db="EMBL/GenBank/DDBJ databases">
        <title>The genome of the haptophyte Pavlova lutheri (Diacronema luteri, Pavlovales) - a model for lipid biosynthesis in eukaryotic algae.</title>
        <authorList>
            <person name="Hulatt C.J."/>
            <person name="Posewitz M.C."/>
        </authorList>
    </citation>
    <scope>NUCLEOTIDE SEQUENCE</scope>
    <source>
        <strain evidence="9">NIVA-4/92</strain>
    </source>
</reference>
<sequence length="1497" mass="153878">MNGAGRFARLAAVGGVSLAAVGTIAGIVFAWTSHRSEAAKSLQTSELERARTEVASILASRVPPPVADKLGVYVPRLELENELKSFVRKLSTAGGKYMVVVGARGAGKSTLVEHVLSEMDGGVLIVPLGEASSTTSDLDALIVQAALKKYKLPTDSPHATSEPIKGGYLAERLEAAAKARGEPGWRPTIVLDMNLSGDGPLIRAACARLKVLAHDKALCHAILLLSSSFAVAELPRDPDRQQFVRVGDLSDGEARAQLESNFKALLPEHVATAAAVAAVKERVLPLTTRPSRMSAVVEAVLGSKDEAEFAARAEAWASSFEAAAREEVTAALHPVLHVHFRDKGEEVELGTRDLMRALLDARAPVKLPSAGYNVPARIFASKIRDSDEAKATVDVDLVANTVDFASSAHRKAAAKLLSPSPCASALLALSGGLSETHRLAPPPSVRAPALDAASADVELGAANALHDEAAYRRDCAARLWARLGPAAADGARAAACCLTVERAGAPAGALDRASGLTCNHTYAFVRGAQLGRGARIVQLADPHGGFGAGWRGPWAAGSAEVAGAEGTALRRSLLAAGADLAYPGSFWMSLDEAVRVFTKAVVCSLPPHAAAAAADSPSELARGARDGRAAPAWALAPWPRADAPAERAVAGGARASERARPGSAQLAPAARAPLPAPWHRAEWVGSWAARCVEGSADGRVRAPVCEWPQWWLTLAPQPARSGAAPTAAADAGCEVLVSLVPLPPGDGAEAGALASLTVARNGVVRGTAAAGATRSGEPRARCAREWALRRADTVAGAGPAVAGEELTLRLALPRGVCVVLLPSLHAMRSAAASTERAGRALGARARARRFAMRVWPSCPFEVQPVPRLAHAVIRGDSGCARSPSDDARARADDGADGGGTGGGLSVQFVLCREEGELSADEPLALLGLHVIRASAEDEHELAALELADAAATAAGAAALSERLQRAEAEAALSVGTAAARRDEAVGAEQRAARAEAVASASAAHRAASADARAAAAVARAAADAHARAAALHRTCAARARGGGDDDDDSLSAPGWPSARLSAATLPSTWAPSQKGAAGRARPGRSGAVRGEAELGAAGLGGLDDSEDGTPLARAHGTERGWVRSRRTGTSARMLAGADGSVADLLAPGRLLRALPEELLAHADERREAASVADAARERAAHRDGAGARARAVVGLLGVGERIGSQSFSAIGALEDAARAPRAEVGGAPRARDEDDDAEAEEALAFAGVDVRTAGAAVWLPPAPARAGGARDALAAAAASERAAAPRAELRACLHLDRVVPSTSRPLGLGALGRFALHALCPGAPLVLRAVHAAHACAVCGEWRVARGPRGQVVSSARGSHAVAGAEWWLNPQHVLRLATPDDASSIGRGGDGEPTGWATLRAELRRVGAGWDAAARRDVLGSMIGLYLMKAPSDLVAQRVRWDAKDEADVVFETAFTPGPVAALAVAVPAPGSYMLLPATMDAGVEGAYELDQHMYD</sequence>
<feature type="active site" evidence="5">
    <location>
        <position position="520"/>
    </location>
</feature>
<dbReference type="GO" id="GO:0006508">
    <property type="term" value="P:proteolysis"/>
    <property type="evidence" value="ECO:0007669"/>
    <property type="project" value="UniProtKB-KW"/>
</dbReference>
<dbReference type="InterPro" id="IPR036213">
    <property type="entry name" value="Calpain_III_sf"/>
</dbReference>
<evidence type="ECO:0000256" key="1">
    <source>
        <dbReference type="ARBA" id="ARBA00007623"/>
    </source>
</evidence>
<evidence type="ECO:0000259" key="8">
    <source>
        <dbReference type="PROSITE" id="PS50203"/>
    </source>
</evidence>
<dbReference type="Gene3D" id="3.90.70.10">
    <property type="entry name" value="Cysteine proteinases"/>
    <property type="match status" value="1"/>
</dbReference>
<comment type="caution">
    <text evidence="6">Lacks conserved residue(s) required for the propagation of feature annotation.</text>
</comment>
<dbReference type="InterPro" id="IPR001300">
    <property type="entry name" value="Peptidase_C2_calpain_cat"/>
</dbReference>
<protein>
    <recommendedName>
        <fullName evidence="8">Calpain catalytic domain-containing protein</fullName>
    </recommendedName>
</protein>
<dbReference type="InterPro" id="IPR022684">
    <property type="entry name" value="Calpain_cysteine_protease"/>
</dbReference>
<dbReference type="SUPFAM" id="SSF54001">
    <property type="entry name" value="Cysteine proteinases"/>
    <property type="match status" value="1"/>
</dbReference>
<evidence type="ECO:0000256" key="7">
    <source>
        <dbReference type="SAM" id="MobiDB-lite"/>
    </source>
</evidence>
<evidence type="ECO:0000256" key="4">
    <source>
        <dbReference type="ARBA" id="ARBA00022807"/>
    </source>
</evidence>
<proteinExistence type="inferred from homology"/>
<keyword evidence="2" id="KW-0645">Protease</keyword>
<gene>
    <name evidence="9" type="ORF">KFE25_002424</name>
</gene>
<dbReference type="Gene3D" id="2.60.120.380">
    <property type="match status" value="1"/>
</dbReference>
<dbReference type="InterPro" id="IPR038765">
    <property type="entry name" value="Papain-like_cys_pep_sf"/>
</dbReference>
<feature type="region of interest" description="Disordered" evidence="7">
    <location>
        <begin position="1064"/>
        <end position="1120"/>
    </location>
</feature>
<evidence type="ECO:0000256" key="6">
    <source>
        <dbReference type="PROSITE-ProRule" id="PRU00239"/>
    </source>
</evidence>
<dbReference type="InterPro" id="IPR027417">
    <property type="entry name" value="P-loop_NTPase"/>
</dbReference>
<organism evidence="9 10">
    <name type="scientific">Diacronema lutheri</name>
    <name type="common">Unicellular marine alga</name>
    <name type="synonym">Monochrysis lutheri</name>
    <dbReference type="NCBI Taxonomy" id="2081491"/>
    <lineage>
        <taxon>Eukaryota</taxon>
        <taxon>Haptista</taxon>
        <taxon>Haptophyta</taxon>
        <taxon>Pavlovophyceae</taxon>
        <taxon>Pavlovales</taxon>
        <taxon>Pavlovaceae</taxon>
        <taxon>Diacronema</taxon>
    </lineage>
</organism>
<dbReference type="PANTHER" id="PTHR10183:SF379">
    <property type="entry name" value="CALPAIN-5"/>
    <property type="match status" value="1"/>
</dbReference>
<dbReference type="SUPFAM" id="SSF49758">
    <property type="entry name" value="Calpain large subunit, middle domain (domain III)"/>
    <property type="match status" value="1"/>
</dbReference>
<dbReference type="SUPFAM" id="SSF52540">
    <property type="entry name" value="P-loop containing nucleoside triphosphate hydrolases"/>
    <property type="match status" value="1"/>
</dbReference>
<evidence type="ECO:0000256" key="3">
    <source>
        <dbReference type="ARBA" id="ARBA00022801"/>
    </source>
</evidence>
<feature type="compositionally biased region" description="Low complexity" evidence="7">
    <location>
        <begin position="1075"/>
        <end position="1096"/>
    </location>
</feature>